<gene>
    <name evidence="3" type="ORF">GCM10009665_09730</name>
</gene>
<feature type="transmembrane region" description="Helical" evidence="2">
    <location>
        <begin position="93"/>
        <end position="115"/>
    </location>
</feature>
<evidence type="ECO:0000313" key="4">
    <source>
        <dbReference type="Proteomes" id="UP001500037"/>
    </source>
</evidence>
<evidence type="ECO:0000313" key="3">
    <source>
        <dbReference type="EMBL" id="GAA1221573.1"/>
    </source>
</evidence>
<name>A0ABP4GEY6_9ACTN</name>
<dbReference type="RefSeq" id="WP_344439568.1">
    <property type="nucleotide sequence ID" value="NZ_BAAALF010000009.1"/>
</dbReference>
<feature type="compositionally biased region" description="Low complexity" evidence="1">
    <location>
        <begin position="127"/>
        <end position="169"/>
    </location>
</feature>
<keyword evidence="4" id="KW-1185">Reference proteome</keyword>
<sequence length="428" mass="46295">MPIAEDPEPKPSTEEPDPFADLVLDEDFIRGATVKEQSGRARMLTARWKRRPPQETAWRPPTEIRRRRFGRRAKAVDPWGNRRSRSRNWQTPLYVLLAVAVAAAALNVNGLHAWYGSHFGAGSQDDGVPAPVAAPAGPRPAPSTQAPESAAPTAAPTTQAPQTPTVAQPWLGSPAESYPSGADAIEVPPAQATGVFDQDQVAAQLQLVKQYLVTANLDPAVVSGGATRQVLDLLDSQERAELGSALAHPDPQHDPTTWMSRFNARTAVLAVPEIKLQGRITFEGDGKHGVLVHTDYSFVYALVPGPDRYQPVPQGSATPRSTTNPQSVALFQPGATTEVTREIVRRVQDFRFYDPQHYDVDPGKIVFAEGRNDMAGNYCEMGDGWLQPAFPDNDLPDRSPGTGPTTDPYDRSKPLPDGGGGCGHVSRT</sequence>
<organism evidence="3 4">
    <name type="scientific">Kitasatospora nipponensis</name>
    <dbReference type="NCBI Taxonomy" id="258049"/>
    <lineage>
        <taxon>Bacteria</taxon>
        <taxon>Bacillati</taxon>
        <taxon>Actinomycetota</taxon>
        <taxon>Actinomycetes</taxon>
        <taxon>Kitasatosporales</taxon>
        <taxon>Streptomycetaceae</taxon>
        <taxon>Kitasatospora</taxon>
    </lineage>
</organism>
<comment type="caution">
    <text evidence="3">The sequence shown here is derived from an EMBL/GenBank/DDBJ whole genome shotgun (WGS) entry which is preliminary data.</text>
</comment>
<dbReference type="EMBL" id="BAAALF010000009">
    <property type="protein sequence ID" value="GAA1221573.1"/>
    <property type="molecule type" value="Genomic_DNA"/>
</dbReference>
<protein>
    <submittedName>
        <fullName evidence="3">Uncharacterized protein</fullName>
    </submittedName>
</protein>
<feature type="region of interest" description="Disordered" evidence="1">
    <location>
        <begin position="126"/>
        <end position="185"/>
    </location>
</feature>
<accession>A0ABP4GEY6</accession>
<evidence type="ECO:0000256" key="1">
    <source>
        <dbReference type="SAM" id="MobiDB-lite"/>
    </source>
</evidence>
<dbReference type="Proteomes" id="UP001500037">
    <property type="component" value="Unassembled WGS sequence"/>
</dbReference>
<evidence type="ECO:0000256" key="2">
    <source>
        <dbReference type="SAM" id="Phobius"/>
    </source>
</evidence>
<proteinExistence type="predicted"/>
<keyword evidence="2" id="KW-0812">Transmembrane</keyword>
<feature type="region of interest" description="Disordered" evidence="1">
    <location>
        <begin position="387"/>
        <end position="428"/>
    </location>
</feature>
<keyword evidence="2" id="KW-0472">Membrane</keyword>
<keyword evidence="2" id="KW-1133">Transmembrane helix</keyword>
<reference evidence="4" key="1">
    <citation type="journal article" date="2019" name="Int. J. Syst. Evol. Microbiol.">
        <title>The Global Catalogue of Microorganisms (GCM) 10K type strain sequencing project: providing services to taxonomists for standard genome sequencing and annotation.</title>
        <authorList>
            <consortium name="The Broad Institute Genomics Platform"/>
            <consortium name="The Broad Institute Genome Sequencing Center for Infectious Disease"/>
            <person name="Wu L."/>
            <person name="Ma J."/>
        </authorList>
    </citation>
    <scope>NUCLEOTIDE SEQUENCE [LARGE SCALE GENOMIC DNA]</scope>
    <source>
        <strain evidence="4">JCM 13004</strain>
    </source>
</reference>
<feature type="compositionally biased region" description="Gly residues" evidence="1">
    <location>
        <begin position="417"/>
        <end position="428"/>
    </location>
</feature>